<dbReference type="GO" id="GO:0044010">
    <property type="term" value="P:single-species biofilm formation"/>
    <property type="evidence" value="ECO:0007669"/>
    <property type="project" value="InterPro"/>
</dbReference>
<gene>
    <name evidence="1" type="ORF">CEY11_17195</name>
</gene>
<name>A0A225MA80_9BURK</name>
<dbReference type="Pfam" id="PF15723">
    <property type="entry name" value="MqsR_toxin"/>
    <property type="match status" value="1"/>
</dbReference>
<accession>A0A225MA80</accession>
<dbReference type="InterPro" id="IPR038493">
    <property type="entry name" value="MqsR_sf"/>
</dbReference>
<dbReference type="AlphaFoldDB" id="A0A225MA80"/>
<dbReference type="CDD" id="cd12869">
    <property type="entry name" value="MqsR"/>
    <property type="match status" value="1"/>
</dbReference>
<proteinExistence type="predicted"/>
<dbReference type="OrthoDB" id="8611934at2"/>
<dbReference type="GO" id="GO:0009372">
    <property type="term" value="P:quorum sensing"/>
    <property type="evidence" value="ECO:0007669"/>
    <property type="project" value="InterPro"/>
</dbReference>
<sequence>MEKHTPHCKLPVVRALVKAGKIKATFSALSGGAALGLDFSNMVDIVMSLTSRDFHKSMTTHADHRIWQDVYRPLTIAGSVYLKLTVIDDVLIVSFKDL</sequence>
<organism evidence="1 2">
    <name type="scientific">Candidimonas nitroreducens</name>
    <dbReference type="NCBI Taxonomy" id="683354"/>
    <lineage>
        <taxon>Bacteria</taxon>
        <taxon>Pseudomonadati</taxon>
        <taxon>Pseudomonadota</taxon>
        <taxon>Betaproteobacteria</taxon>
        <taxon>Burkholderiales</taxon>
        <taxon>Alcaligenaceae</taxon>
        <taxon>Candidimonas</taxon>
    </lineage>
</organism>
<evidence type="ECO:0000313" key="2">
    <source>
        <dbReference type="Proteomes" id="UP000214603"/>
    </source>
</evidence>
<protein>
    <submittedName>
        <fullName evidence="1">mRNA interferase MqsR</fullName>
    </submittedName>
</protein>
<keyword evidence="2" id="KW-1185">Reference proteome</keyword>
<dbReference type="EMBL" id="NJIH01000009">
    <property type="protein sequence ID" value="OWT57622.1"/>
    <property type="molecule type" value="Genomic_DNA"/>
</dbReference>
<dbReference type="Gene3D" id="3.30.2310.40">
    <property type="match status" value="1"/>
</dbReference>
<comment type="caution">
    <text evidence="1">The sequence shown here is derived from an EMBL/GenBank/DDBJ whole genome shotgun (WGS) entry which is preliminary data.</text>
</comment>
<dbReference type="InterPro" id="IPR031451">
    <property type="entry name" value="MqsR_toxin"/>
</dbReference>
<dbReference type="Proteomes" id="UP000214603">
    <property type="component" value="Unassembled WGS sequence"/>
</dbReference>
<reference evidence="2" key="1">
    <citation type="submission" date="2017-06" db="EMBL/GenBank/DDBJ databases">
        <title>Herbaspirillum phytohormonus sp. nov., isolated from the root nodule of Robinia pseudoacacia in lead-zinc mine.</title>
        <authorList>
            <person name="Fan M."/>
            <person name="Lin Y."/>
        </authorList>
    </citation>
    <scope>NUCLEOTIDE SEQUENCE [LARGE SCALE GENOMIC DNA]</scope>
    <source>
        <strain evidence="2">SC-089</strain>
    </source>
</reference>
<evidence type="ECO:0000313" key="1">
    <source>
        <dbReference type="EMBL" id="OWT57622.1"/>
    </source>
</evidence>
<dbReference type="GO" id="GO:0017148">
    <property type="term" value="P:negative regulation of translation"/>
    <property type="evidence" value="ECO:0007669"/>
    <property type="project" value="InterPro"/>
</dbReference>
<dbReference type="RefSeq" id="WP_088604627.1">
    <property type="nucleotide sequence ID" value="NZ_NJIH01000009.1"/>
</dbReference>